<dbReference type="KEGG" id="bfs:BF9343_2264"/>
<gene>
    <name evidence="1" type="ORF">BF9343_2264</name>
</gene>
<dbReference type="AlphaFoldDB" id="Q5LCW8"/>
<dbReference type="EMBL" id="CR626927">
    <property type="protein sequence ID" value="CAH08045.1"/>
    <property type="molecule type" value="Genomic_DNA"/>
</dbReference>
<evidence type="ECO:0000313" key="1">
    <source>
        <dbReference type="EMBL" id="CAH08045.1"/>
    </source>
</evidence>
<sequence length="36" mass="4352">MEHYIAPNHRIGTTDSIEQSFYPFHNLYFLCYTLKT</sequence>
<name>Q5LCW8_BACFN</name>
<organism evidence="1 2">
    <name type="scientific">Bacteroides fragilis (strain ATCC 25285 / DSM 2151 / CCUG 4856 / JCM 11019 / LMG 10263 / NCTC 9343 / Onslow / VPI 2553 / EN-2)</name>
    <dbReference type="NCBI Taxonomy" id="272559"/>
    <lineage>
        <taxon>Bacteria</taxon>
        <taxon>Pseudomonadati</taxon>
        <taxon>Bacteroidota</taxon>
        <taxon>Bacteroidia</taxon>
        <taxon>Bacteroidales</taxon>
        <taxon>Bacteroidaceae</taxon>
        <taxon>Bacteroides</taxon>
    </lineage>
</organism>
<protein>
    <submittedName>
        <fullName evidence="1">Uncharacterized protein</fullName>
    </submittedName>
</protein>
<dbReference type="Proteomes" id="UP000006731">
    <property type="component" value="Chromosome"/>
</dbReference>
<dbReference type="HOGENOM" id="CLU_3354479_0_0_10"/>
<proteinExistence type="predicted"/>
<accession>Q5LCW8</accession>
<keyword evidence="2" id="KW-1185">Reference proteome</keyword>
<reference evidence="1 2" key="1">
    <citation type="journal article" date="2005" name="Science">
        <title>Extensive DNA inversions in the B. fragilis genome control variable gene expression.</title>
        <authorList>
            <person name="Cerdeno-Tarraga A.M."/>
            <person name="Patrick S."/>
            <person name="Crosmann L."/>
            <person name="Blakely G."/>
            <person name="Abratt V."/>
            <person name="Lennard N."/>
            <person name="Duerden B."/>
            <person name="Poxton I."/>
            <person name="Harris B."/>
            <person name="Quail M.A."/>
            <person name="Barron A."/>
            <person name="Clarck L."/>
            <person name="Corton C."/>
            <person name="Doggett J."/>
            <person name="Holden M.T.G."/>
            <person name="Larke N."/>
            <person name="Line A."/>
            <person name="Lord A."/>
            <person name="Norbertczak H."/>
            <person name="Ormond D."/>
            <person name="Price C."/>
            <person name="Rabbinowitsch E."/>
            <person name="Woodward J."/>
            <person name="Barrel B.G."/>
            <person name="Parkhill J."/>
        </authorList>
    </citation>
    <scope>NUCLEOTIDE SEQUENCE [LARGE SCALE GENOMIC DNA]</scope>
    <source>
        <strain evidence="2">ATCC 25285 / DSM 2151 / CCUG 4856 / JCM 11019 / LMG 10263 / NCTC 9343 / Onslow / VPI 2553 / EN-2</strain>
    </source>
</reference>
<evidence type="ECO:0000313" key="2">
    <source>
        <dbReference type="Proteomes" id="UP000006731"/>
    </source>
</evidence>
<dbReference type="PaxDb" id="272559-BF9343_2264"/>